<keyword evidence="3" id="KW-1133">Transmembrane helix</keyword>
<evidence type="ECO:0000256" key="1">
    <source>
        <dbReference type="ARBA" id="ARBA00004429"/>
    </source>
</evidence>
<dbReference type="SUPFAM" id="SSF103473">
    <property type="entry name" value="MFS general substrate transporter"/>
    <property type="match status" value="1"/>
</dbReference>
<feature type="transmembrane region" description="Helical" evidence="3">
    <location>
        <begin position="401"/>
        <end position="424"/>
    </location>
</feature>
<feature type="transmembrane region" description="Helical" evidence="3">
    <location>
        <begin position="339"/>
        <end position="363"/>
    </location>
</feature>
<dbReference type="InterPro" id="IPR036259">
    <property type="entry name" value="MFS_trans_sf"/>
</dbReference>
<evidence type="ECO:0000313" key="5">
    <source>
        <dbReference type="EMBL" id="KAH7039910.1"/>
    </source>
</evidence>
<dbReference type="AlphaFoldDB" id="A0A9P8YJ00"/>
<name>A0A9P8YJ00_9PEZI</name>
<feature type="transmembrane region" description="Helical" evidence="3">
    <location>
        <begin position="199"/>
        <end position="218"/>
    </location>
</feature>
<dbReference type="PROSITE" id="PS50850">
    <property type="entry name" value="MFS"/>
    <property type="match status" value="1"/>
</dbReference>
<feature type="transmembrane region" description="Helical" evidence="3">
    <location>
        <begin position="99"/>
        <end position="117"/>
    </location>
</feature>
<dbReference type="InterPro" id="IPR011701">
    <property type="entry name" value="MFS"/>
</dbReference>
<comment type="caution">
    <text evidence="5">The sequence shown here is derived from an EMBL/GenBank/DDBJ whole genome shotgun (WGS) entry which is preliminary data.</text>
</comment>
<dbReference type="PANTHER" id="PTHR43702">
    <property type="entry name" value="L-FUCOSE-PROTON SYMPORTER"/>
    <property type="match status" value="1"/>
</dbReference>
<feature type="domain" description="Major facilitator superfamily (MFS) profile" evidence="4">
    <location>
        <begin position="33"/>
        <end position="432"/>
    </location>
</feature>
<dbReference type="RefSeq" id="XP_046017965.1">
    <property type="nucleotide sequence ID" value="XM_046152154.1"/>
</dbReference>
<gene>
    <name evidence="5" type="ORF">B0I36DRAFT_309590</name>
</gene>
<accession>A0A9P8YJ00</accession>
<dbReference type="Proteomes" id="UP000756346">
    <property type="component" value="Unassembled WGS sequence"/>
</dbReference>
<dbReference type="Pfam" id="PF07690">
    <property type="entry name" value="MFS_1"/>
    <property type="match status" value="1"/>
</dbReference>
<feature type="transmembrane region" description="Helical" evidence="3">
    <location>
        <begin position="287"/>
        <end position="309"/>
    </location>
</feature>
<feature type="transmembrane region" description="Helical" evidence="3">
    <location>
        <begin position="166"/>
        <end position="187"/>
    </location>
</feature>
<feature type="transmembrane region" description="Helical" evidence="3">
    <location>
        <begin position="250"/>
        <end position="275"/>
    </location>
</feature>
<evidence type="ECO:0000313" key="6">
    <source>
        <dbReference type="Proteomes" id="UP000756346"/>
    </source>
</evidence>
<keyword evidence="3" id="KW-0812">Transmembrane</keyword>
<dbReference type="InterPro" id="IPR020846">
    <property type="entry name" value="MFS_dom"/>
</dbReference>
<reference evidence="5" key="1">
    <citation type="journal article" date="2021" name="Nat. Commun.">
        <title>Genetic determinants of endophytism in the Arabidopsis root mycobiome.</title>
        <authorList>
            <person name="Mesny F."/>
            <person name="Miyauchi S."/>
            <person name="Thiergart T."/>
            <person name="Pickel B."/>
            <person name="Atanasova L."/>
            <person name="Karlsson M."/>
            <person name="Huettel B."/>
            <person name="Barry K.W."/>
            <person name="Haridas S."/>
            <person name="Chen C."/>
            <person name="Bauer D."/>
            <person name="Andreopoulos W."/>
            <person name="Pangilinan J."/>
            <person name="LaButti K."/>
            <person name="Riley R."/>
            <person name="Lipzen A."/>
            <person name="Clum A."/>
            <person name="Drula E."/>
            <person name="Henrissat B."/>
            <person name="Kohler A."/>
            <person name="Grigoriev I.V."/>
            <person name="Martin F.M."/>
            <person name="Hacquard S."/>
        </authorList>
    </citation>
    <scope>NUCLEOTIDE SEQUENCE</scope>
    <source>
        <strain evidence="5">MPI-CAGE-CH-0230</strain>
    </source>
</reference>
<evidence type="ECO:0000256" key="2">
    <source>
        <dbReference type="ARBA" id="ARBA00022475"/>
    </source>
</evidence>
<proteinExistence type="predicted"/>
<keyword evidence="2" id="KW-1003">Cell membrane</keyword>
<protein>
    <submittedName>
        <fullName evidence="5">Major facilitator superfamily domain-containing protein</fullName>
    </submittedName>
</protein>
<keyword evidence="6" id="KW-1185">Reference proteome</keyword>
<dbReference type="Gene3D" id="1.20.1250.20">
    <property type="entry name" value="MFS general substrate transporter like domains"/>
    <property type="match status" value="2"/>
</dbReference>
<sequence length="472" mass="51207">MGFKEFVKRRSLKARDDQRTKAAELTLRQSVYPIALVTVLFFLWGFSYGLLDTLNKHFQNALGIEKSRSAGLQAAYFGAYPLASLGHANWILRHYGYRATFIWGLFLYCVGALVAWPCIEAHSFAGFCVAIFIIGNGLGSLETAANPYITVCGPPRYSEMRINLSQAFNGIGTILAPLIGSYAFFGLEDENAAMANVKWVYIAIAAFVLMLAVLFFLSDIPEITDADMAYQAAETHAGSGDKPFRKQYRLFHAAFAQFCYTGAQVAIASFFINYVDSTRPESGDVMASQLFAGAQGAFALGRFVGVILMKFVKPRIVFLVFLSSCVIFLAPAITQGHNVGISMLYIVLFFESICFPTIVALGMRGLGRHSKRGSGFIVGGVLGGAVVPPLTGVVADHKGTGMAMVIPLIFFVMASTYSFAVNFVPAYRNNTDAFTETEIGIGASADAAVVEIEKGEVAAVGTDSHHEAKHYQ</sequence>
<dbReference type="GeneID" id="70181700"/>
<evidence type="ECO:0000259" key="4">
    <source>
        <dbReference type="PROSITE" id="PS50850"/>
    </source>
</evidence>
<feature type="transmembrane region" description="Helical" evidence="3">
    <location>
        <begin position="375"/>
        <end position="395"/>
    </location>
</feature>
<dbReference type="OrthoDB" id="546893at2759"/>
<keyword evidence="3" id="KW-0472">Membrane</keyword>
<evidence type="ECO:0000256" key="3">
    <source>
        <dbReference type="SAM" id="Phobius"/>
    </source>
</evidence>
<organism evidence="5 6">
    <name type="scientific">Microdochium trichocladiopsis</name>
    <dbReference type="NCBI Taxonomy" id="1682393"/>
    <lineage>
        <taxon>Eukaryota</taxon>
        <taxon>Fungi</taxon>
        <taxon>Dikarya</taxon>
        <taxon>Ascomycota</taxon>
        <taxon>Pezizomycotina</taxon>
        <taxon>Sordariomycetes</taxon>
        <taxon>Xylariomycetidae</taxon>
        <taxon>Xylariales</taxon>
        <taxon>Microdochiaceae</taxon>
        <taxon>Microdochium</taxon>
    </lineage>
</organism>
<dbReference type="GO" id="GO:0022857">
    <property type="term" value="F:transmembrane transporter activity"/>
    <property type="evidence" value="ECO:0007669"/>
    <property type="project" value="InterPro"/>
</dbReference>
<dbReference type="InterPro" id="IPR050375">
    <property type="entry name" value="MFS_TsgA-like"/>
</dbReference>
<feature type="transmembrane region" description="Helical" evidence="3">
    <location>
        <begin position="31"/>
        <end position="51"/>
    </location>
</feature>
<dbReference type="EMBL" id="JAGTJQ010000001">
    <property type="protein sequence ID" value="KAH7039910.1"/>
    <property type="molecule type" value="Genomic_DNA"/>
</dbReference>
<feature type="transmembrane region" description="Helical" evidence="3">
    <location>
        <begin position="316"/>
        <end position="333"/>
    </location>
</feature>
<comment type="subcellular location">
    <subcellularLocation>
        <location evidence="1">Cell inner membrane</location>
        <topology evidence="1">Multi-pass membrane protein</topology>
    </subcellularLocation>
</comment>
<dbReference type="GO" id="GO:0005886">
    <property type="term" value="C:plasma membrane"/>
    <property type="evidence" value="ECO:0007669"/>
    <property type="project" value="UniProtKB-SubCell"/>
</dbReference>
<dbReference type="PANTHER" id="PTHR43702:SF3">
    <property type="entry name" value="PROTEIN TSGA"/>
    <property type="match status" value="1"/>
</dbReference>
<feature type="transmembrane region" description="Helical" evidence="3">
    <location>
        <begin position="71"/>
        <end position="92"/>
    </location>
</feature>
<feature type="transmembrane region" description="Helical" evidence="3">
    <location>
        <begin position="123"/>
        <end position="145"/>
    </location>
</feature>